<organism evidence="2 3">
    <name type="scientific">Albugo candida</name>
    <dbReference type="NCBI Taxonomy" id="65357"/>
    <lineage>
        <taxon>Eukaryota</taxon>
        <taxon>Sar</taxon>
        <taxon>Stramenopiles</taxon>
        <taxon>Oomycota</taxon>
        <taxon>Peronosporomycetes</taxon>
        <taxon>Albuginales</taxon>
        <taxon>Albuginaceae</taxon>
        <taxon>Albugo</taxon>
    </lineage>
</organism>
<feature type="compositionally biased region" description="Low complexity" evidence="1">
    <location>
        <begin position="112"/>
        <end position="121"/>
    </location>
</feature>
<feature type="compositionally biased region" description="Polar residues" evidence="1">
    <location>
        <begin position="35"/>
        <end position="49"/>
    </location>
</feature>
<feature type="compositionally biased region" description="Acidic residues" evidence="1">
    <location>
        <begin position="593"/>
        <end position="607"/>
    </location>
</feature>
<feature type="region of interest" description="Disordered" evidence="1">
    <location>
        <begin position="517"/>
        <end position="615"/>
    </location>
</feature>
<keyword evidence="3" id="KW-1185">Reference proteome</keyword>
<dbReference type="OrthoDB" id="79796at2759"/>
<evidence type="ECO:0000313" key="2">
    <source>
        <dbReference type="EMBL" id="CCI39355.1"/>
    </source>
</evidence>
<evidence type="ECO:0000313" key="3">
    <source>
        <dbReference type="Proteomes" id="UP000053237"/>
    </source>
</evidence>
<evidence type="ECO:0000256" key="1">
    <source>
        <dbReference type="SAM" id="MobiDB-lite"/>
    </source>
</evidence>
<dbReference type="EMBL" id="CAIX01000001">
    <property type="protein sequence ID" value="CCI39355.1"/>
    <property type="molecule type" value="Genomic_DNA"/>
</dbReference>
<feature type="compositionally biased region" description="Basic residues" evidence="1">
    <location>
        <begin position="24"/>
        <end position="34"/>
    </location>
</feature>
<feature type="region of interest" description="Disordered" evidence="1">
    <location>
        <begin position="84"/>
        <end position="121"/>
    </location>
</feature>
<dbReference type="InParanoid" id="A0A024FZ79"/>
<reference evidence="2 3" key="1">
    <citation type="submission" date="2012-05" db="EMBL/GenBank/DDBJ databases">
        <title>Recombination and specialization in a pathogen metapopulation.</title>
        <authorList>
            <person name="Gardiner A."/>
            <person name="Kemen E."/>
            <person name="Schultz-Larsen T."/>
            <person name="MacLean D."/>
            <person name="Van Oosterhout C."/>
            <person name="Jones J.D.G."/>
        </authorList>
    </citation>
    <scope>NUCLEOTIDE SEQUENCE [LARGE SCALE GENOMIC DNA]</scope>
    <source>
        <strain evidence="2 3">Ac Nc2</strain>
    </source>
</reference>
<protein>
    <submittedName>
        <fullName evidence="2">Uncharacterized protein</fullName>
    </submittedName>
</protein>
<gene>
    <name evidence="2" type="ORF">BN9_001380</name>
</gene>
<name>A0A024FZ79_9STRA</name>
<proteinExistence type="predicted"/>
<feature type="region of interest" description="Disordered" evidence="1">
    <location>
        <begin position="13"/>
        <end position="54"/>
    </location>
</feature>
<sequence>MTKNPLEDALAAALSTLQPESGRKVHRKEMKSKTKNAQAETNKQPSITAPTRRKRNFREFVRDEIDSEVALPKLVWKNQKLKRTQGQNLSKQPPGIKRTKNEEANTLKKSTKSSGLLKPPSVTSIAKMKDGTIAGTKIEVTSAKNAQIGANRNNRSGVCAVIADHGKTSLDAHSDRKHVTLDKQCDSAALKVVPTGIEASRNKKKKGKNRKCVMKSNLESSLGEKNESDLANRAMAECKFTKARELVDKSIDKIHDQDQSISDKETVPASGLEAALHQVDGNDFISVNDKSKDEKQCPTLQDTVEMHDVFSKLIDQAARDQWELQDVGRLVRLFASTWDLDGEKTAAFVLQHCPELVNLDFLEGLNLKLRNADIFNILDHGSGNLNVLLNKTTSLIENHVVKISDPAFLFFLNNILIPRGVEEFQNSDSVAESIELSHQNGIINTLSQIMESCTHVRDVGVLLQSVCKDWPSDHIVSLVQALLLSSVFDDLEGSDRELLAFLPRGIEARLEFPNRIDDEDADENGNLKDWIVDDEDGEIDTKRNNTSSGSDNDKDDSDSNSAVQSGDSDSDDEKASAGWNRQRGIASSRFVLDEAEEGDESEDEDDTSKEISDDD</sequence>
<dbReference type="Proteomes" id="UP000053237">
    <property type="component" value="Unassembled WGS sequence"/>
</dbReference>
<comment type="caution">
    <text evidence="2">The sequence shown here is derived from an EMBL/GenBank/DDBJ whole genome shotgun (WGS) entry which is preliminary data.</text>
</comment>
<accession>A0A024FZ79</accession>
<dbReference type="AlphaFoldDB" id="A0A024FZ79"/>